<dbReference type="Proteomes" id="UP001151760">
    <property type="component" value="Unassembled WGS sequence"/>
</dbReference>
<sequence length="157" mass="18027">MSVRKFIHLAVVSFIDAEKELVVSVRKDPDNDHIALVSNRLATLLCGVIAWCISSPLGGIMLQELISDNLHLIFFYETRTVQCLQIKVSPLKRTTLKALIHALNSHYYSMAINYRKKELEEKMLLNLHKKKWTDGLTLEQFDTHSKTNEVTVQVSIY</sequence>
<evidence type="ECO:0000313" key="2">
    <source>
        <dbReference type="Proteomes" id="UP001151760"/>
    </source>
</evidence>
<dbReference type="GO" id="GO:0000502">
    <property type="term" value="C:proteasome complex"/>
    <property type="evidence" value="ECO:0007669"/>
    <property type="project" value="UniProtKB-KW"/>
</dbReference>
<dbReference type="Gene3D" id="3.40.140.10">
    <property type="entry name" value="Cytidine Deaminase, domain 2"/>
    <property type="match status" value="1"/>
</dbReference>
<reference evidence="1" key="2">
    <citation type="submission" date="2022-01" db="EMBL/GenBank/DDBJ databases">
        <authorList>
            <person name="Yamashiro T."/>
            <person name="Shiraishi A."/>
            <person name="Satake H."/>
            <person name="Nakayama K."/>
        </authorList>
    </citation>
    <scope>NUCLEOTIDE SEQUENCE</scope>
</reference>
<protein>
    <submittedName>
        <fullName evidence="1">26S proteasome non-ATPase regulatory subunit 14</fullName>
    </submittedName>
</protein>
<gene>
    <name evidence="1" type="ORF">Tco_0820464</name>
</gene>
<dbReference type="EMBL" id="BQNB010012108">
    <property type="protein sequence ID" value="GJS99294.1"/>
    <property type="molecule type" value="Genomic_DNA"/>
</dbReference>
<keyword evidence="1" id="KW-0647">Proteasome</keyword>
<name>A0ABQ5A9I1_9ASTR</name>
<comment type="caution">
    <text evidence="1">The sequence shown here is derived from an EMBL/GenBank/DDBJ whole genome shotgun (WGS) entry which is preliminary data.</text>
</comment>
<proteinExistence type="predicted"/>
<keyword evidence="2" id="KW-1185">Reference proteome</keyword>
<accession>A0ABQ5A9I1</accession>
<evidence type="ECO:0000313" key="1">
    <source>
        <dbReference type="EMBL" id="GJS99294.1"/>
    </source>
</evidence>
<organism evidence="1 2">
    <name type="scientific">Tanacetum coccineum</name>
    <dbReference type="NCBI Taxonomy" id="301880"/>
    <lineage>
        <taxon>Eukaryota</taxon>
        <taxon>Viridiplantae</taxon>
        <taxon>Streptophyta</taxon>
        <taxon>Embryophyta</taxon>
        <taxon>Tracheophyta</taxon>
        <taxon>Spermatophyta</taxon>
        <taxon>Magnoliopsida</taxon>
        <taxon>eudicotyledons</taxon>
        <taxon>Gunneridae</taxon>
        <taxon>Pentapetalae</taxon>
        <taxon>asterids</taxon>
        <taxon>campanulids</taxon>
        <taxon>Asterales</taxon>
        <taxon>Asteraceae</taxon>
        <taxon>Asteroideae</taxon>
        <taxon>Anthemideae</taxon>
        <taxon>Anthemidinae</taxon>
        <taxon>Tanacetum</taxon>
    </lineage>
</organism>
<reference evidence="1" key="1">
    <citation type="journal article" date="2022" name="Int. J. Mol. Sci.">
        <title>Draft Genome of Tanacetum Coccineum: Genomic Comparison of Closely Related Tanacetum-Family Plants.</title>
        <authorList>
            <person name="Yamashiro T."/>
            <person name="Shiraishi A."/>
            <person name="Nakayama K."/>
            <person name="Satake H."/>
        </authorList>
    </citation>
    <scope>NUCLEOTIDE SEQUENCE</scope>
</reference>